<name>A0A170WVW3_TRIIF</name>
<sequence length="38" mass="4539">MLINNSLIEQENQFKEHCKLEKARLQALIKEIGEDKKR</sequence>
<reference evidence="1" key="2">
    <citation type="journal article" date="2017" name="J. Med. Entomol.">
        <title>Transcriptome Analysis of the Triatoma infestans (Hemiptera: Reduviidae) Integument.</title>
        <authorList>
            <person name="Calderon-Fernandez G.M."/>
            <person name="Moriconi D.E."/>
            <person name="Dulbecco A.B."/>
            <person name="Juarez M.P."/>
        </authorList>
    </citation>
    <scope>NUCLEOTIDE SEQUENCE</scope>
    <source>
        <strain evidence="1">Int1</strain>
        <tissue evidence="1">Integument</tissue>
    </source>
</reference>
<protein>
    <submittedName>
        <fullName evidence="1">Coiled-coil domain-containing protein 93-like protein</fullName>
    </submittedName>
</protein>
<organism evidence="1">
    <name type="scientific">Triatoma infestans</name>
    <name type="common">Assassin bug</name>
    <dbReference type="NCBI Taxonomy" id="30076"/>
    <lineage>
        <taxon>Eukaryota</taxon>
        <taxon>Metazoa</taxon>
        <taxon>Ecdysozoa</taxon>
        <taxon>Arthropoda</taxon>
        <taxon>Hexapoda</taxon>
        <taxon>Insecta</taxon>
        <taxon>Pterygota</taxon>
        <taxon>Neoptera</taxon>
        <taxon>Paraneoptera</taxon>
        <taxon>Hemiptera</taxon>
        <taxon>Heteroptera</taxon>
        <taxon>Panheteroptera</taxon>
        <taxon>Cimicomorpha</taxon>
        <taxon>Reduviidae</taxon>
        <taxon>Triatominae</taxon>
        <taxon>Triatoma</taxon>
    </lineage>
</organism>
<dbReference type="AlphaFoldDB" id="A0A170WVW3"/>
<accession>A0A170WVW3</accession>
<reference evidence="1" key="1">
    <citation type="submission" date="2016-04" db="EMBL/GenBank/DDBJ databases">
        <authorList>
            <person name="Calderon-Fernandez G.M.Sr."/>
        </authorList>
    </citation>
    <scope>NUCLEOTIDE SEQUENCE</scope>
    <source>
        <strain evidence="1">Int1</strain>
        <tissue evidence="1">Integument</tissue>
    </source>
</reference>
<dbReference type="EMBL" id="GEMB01005046">
    <property type="protein sequence ID" value="JAR98261.1"/>
    <property type="molecule type" value="Transcribed_RNA"/>
</dbReference>
<proteinExistence type="predicted"/>
<evidence type="ECO:0000313" key="1">
    <source>
        <dbReference type="EMBL" id="JAR98261.1"/>
    </source>
</evidence>